<name>F0J834_ACIMA</name>
<protein>
    <recommendedName>
        <fullName evidence="2">Ice-binding protein C-terminal domain-containing protein</fullName>
    </recommendedName>
</protein>
<keyword evidence="4" id="KW-1185">Reference proteome</keyword>
<geneLocation type="plasmid" evidence="3 4">
    <name>pACMV4</name>
</geneLocation>
<dbReference type="Proteomes" id="UP000007100">
    <property type="component" value="Plasmid pACMV4"/>
</dbReference>
<reference evidence="3 4" key="1">
    <citation type="submission" date="2010-12" db="EMBL/GenBank/DDBJ databases">
        <title>Whole genome sequence of Acidiphilium multivorum AIU301.</title>
        <authorList>
            <person name="Narita-Yamada S."/>
            <person name="Nakamura S."/>
            <person name="Ito N."/>
            <person name="Takarada H."/>
            <person name="Katano Y."/>
            <person name="Nakazawa H."/>
            <person name="Hosoyama A."/>
            <person name="Yamada R."/>
            <person name="Fujita N."/>
        </authorList>
    </citation>
    <scope>NUCLEOTIDE SEQUENCE [LARGE SCALE GENOMIC DNA]</scope>
    <source>
        <strain evidence="4">DSM 11245 / JCM 8867 / AIU301</strain>
        <plasmid evidence="3 4">pACMV4</plasmid>
    </source>
</reference>
<dbReference type="HOGENOM" id="CLU_1318628_0_0_5"/>
<evidence type="ECO:0000259" key="2">
    <source>
        <dbReference type="Pfam" id="PF07589"/>
    </source>
</evidence>
<dbReference type="Pfam" id="PF07589">
    <property type="entry name" value="PEP-CTERM"/>
    <property type="match status" value="1"/>
</dbReference>
<dbReference type="KEGG" id="amv:ACMV_P4_00410"/>
<accession>F0J834</accession>
<keyword evidence="3" id="KW-0614">Plasmid</keyword>
<evidence type="ECO:0000256" key="1">
    <source>
        <dbReference type="SAM" id="Phobius"/>
    </source>
</evidence>
<organism evidence="3 4">
    <name type="scientific">Acidiphilium multivorum (strain DSM 11245 / JCM 8867 / NBRC 100883 / AIU 301)</name>
    <dbReference type="NCBI Taxonomy" id="926570"/>
    <lineage>
        <taxon>Bacteria</taxon>
        <taxon>Pseudomonadati</taxon>
        <taxon>Pseudomonadota</taxon>
        <taxon>Alphaproteobacteria</taxon>
        <taxon>Acetobacterales</taxon>
        <taxon>Acidocellaceae</taxon>
        <taxon>Acidiphilium</taxon>
    </lineage>
</organism>
<proteinExistence type="predicted"/>
<evidence type="ECO:0000313" key="4">
    <source>
        <dbReference type="Proteomes" id="UP000007100"/>
    </source>
</evidence>
<evidence type="ECO:0000313" key="3">
    <source>
        <dbReference type="EMBL" id="BAJ83251.1"/>
    </source>
</evidence>
<dbReference type="EMBL" id="AP012039">
    <property type="protein sequence ID" value="BAJ83251.1"/>
    <property type="molecule type" value="Genomic_DNA"/>
</dbReference>
<dbReference type="NCBIfam" id="TIGR02595">
    <property type="entry name" value="PEP_CTERM"/>
    <property type="match status" value="1"/>
</dbReference>
<gene>
    <name evidence="3" type="ordered locus">ACMV_P4_00410</name>
</gene>
<sequence>MGVNRIGKVWRLNMSSVRKYLLHGAVVLLGLTGIARADIYNPTWLVTAWTTTNGKIGGTNFIGAASQPVPPAADALASFTYSGQLNFDNTNKQGQSNTYGDFFTNTGNISNFSSLSNQTESAFLKTTMSAPGSSNYSYLEFSLQGPATNIAAGTYITITHDDGASSYANGKSVTLSPGETQAVSDTGTLPVGSMTSFAVDYVEANGAPAVLKVDVPEPGSVLLLGTGLLVLGLVVRRRQKAL</sequence>
<dbReference type="AlphaFoldDB" id="F0J834"/>
<keyword evidence="1" id="KW-0812">Transmembrane</keyword>
<feature type="transmembrane region" description="Helical" evidence="1">
    <location>
        <begin position="218"/>
        <end position="235"/>
    </location>
</feature>
<keyword evidence="1" id="KW-1133">Transmembrane helix</keyword>
<dbReference type="InterPro" id="IPR013424">
    <property type="entry name" value="Ice-binding_C"/>
</dbReference>
<feature type="domain" description="Ice-binding protein C-terminal" evidence="2">
    <location>
        <begin position="214"/>
        <end position="238"/>
    </location>
</feature>
<keyword evidence="1" id="KW-0472">Membrane</keyword>